<dbReference type="EMBL" id="JAAWWL010000002">
    <property type="protein sequence ID" value="NKI32411.1"/>
    <property type="molecule type" value="Genomic_DNA"/>
</dbReference>
<dbReference type="Proteomes" id="UP000718451">
    <property type="component" value="Unassembled WGS sequence"/>
</dbReference>
<protein>
    <recommendedName>
        <fullName evidence="3">Prokaryotic glutathione synthetase ATP-binding domain-containing protein</fullName>
    </recommendedName>
</protein>
<gene>
    <name evidence="1" type="ORF">HCU67_10685</name>
</gene>
<name>A0ABX1GTP0_9FLAO</name>
<proteinExistence type="predicted"/>
<dbReference type="RefSeq" id="WP_168552615.1">
    <property type="nucleotide sequence ID" value="NZ_JAAWWL010000002.1"/>
</dbReference>
<dbReference type="PANTHER" id="PTHR39217">
    <property type="match status" value="1"/>
</dbReference>
<sequence>MKAFDIVLLTTDKYMPSETQNPLATNPILENELVAQALRQEGLKVTIQSWLDSEFVWESTKYVLIRTPWDYFEQFDEFSKWFQTTAKKTLFINSSELIQWNIDKNYLKELATKGVHIPSTFFIPKGSGLSLTEALTLAEKEFGKECTTWVLKPCIAAGAFHTYKFEKDEMGANEERFRSHIAEGDFMLQEFQQSILDKGEVSLMLFSGEYTHAVLKLPKSGDFRVQDDYGGSVENYNASIKEINFAKQVVNAAPEEADYARVDIFMDNEGKLALAELEIFEPELWFRLKPEAAQVMAKQLKKRYFQ</sequence>
<dbReference type="Gene3D" id="3.30.1490.20">
    <property type="entry name" value="ATP-grasp fold, A domain"/>
    <property type="match status" value="1"/>
</dbReference>
<comment type="caution">
    <text evidence="1">The sequence shown here is derived from an EMBL/GenBank/DDBJ whole genome shotgun (WGS) entry which is preliminary data.</text>
</comment>
<organism evidence="1 2">
    <name type="scientific">Croceivirga thetidis</name>
    <dbReference type="NCBI Taxonomy" id="2721623"/>
    <lineage>
        <taxon>Bacteria</taxon>
        <taxon>Pseudomonadati</taxon>
        <taxon>Bacteroidota</taxon>
        <taxon>Flavobacteriia</taxon>
        <taxon>Flavobacteriales</taxon>
        <taxon>Flavobacteriaceae</taxon>
        <taxon>Croceivirga</taxon>
    </lineage>
</organism>
<evidence type="ECO:0000313" key="2">
    <source>
        <dbReference type="Proteomes" id="UP000718451"/>
    </source>
</evidence>
<evidence type="ECO:0000313" key="1">
    <source>
        <dbReference type="EMBL" id="NKI32411.1"/>
    </source>
</evidence>
<reference evidence="1 2" key="1">
    <citation type="submission" date="2020-04" db="EMBL/GenBank/DDBJ databases">
        <authorList>
            <person name="Yoon J."/>
        </authorList>
    </citation>
    <scope>NUCLEOTIDE SEQUENCE [LARGE SCALE GENOMIC DNA]</scope>
    <source>
        <strain evidence="1 2">DJ-13</strain>
    </source>
</reference>
<dbReference type="InterPro" id="IPR013815">
    <property type="entry name" value="ATP_grasp_subdomain_1"/>
</dbReference>
<dbReference type="PANTHER" id="PTHR39217:SF1">
    <property type="entry name" value="GLUTATHIONE SYNTHETASE"/>
    <property type="match status" value="1"/>
</dbReference>
<keyword evidence="2" id="KW-1185">Reference proteome</keyword>
<dbReference type="Gene3D" id="3.30.470.20">
    <property type="entry name" value="ATP-grasp fold, B domain"/>
    <property type="match status" value="1"/>
</dbReference>
<dbReference type="InterPro" id="IPR053191">
    <property type="entry name" value="DcsG_Biosynth_Enzyme"/>
</dbReference>
<accession>A0ABX1GTP0</accession>
<evidence type="ECO:0008006" key="3">
    <source>
        <dbReference type="Google" id="ProtNLM"/>
    </source>
</evidence>
<dbReference type="SUPFAM" id="SSF56059">
    <property type="entry name" value="Glutathione synthetase ATP-binding domain-like"/>
    <property type="match status" value="1"/>
</dbReference>